<accession>A0A645J4U3</accession>
<dbReference type="AlphaFoldDB" id="A0A645J4U3"/>
<evidence type="ECO:0000313" key="1">
    <source>
        <dbReference type="EMBL" id="MPN58661.1"/>
    </source>
</evidence>
<protein>
    <submittedName>
        <fullName evidence="1">Uncharacterized protein</fullName>
    </submittedName>
</protein>
<dbReference type="EMBL" id="VSSQ01131649">
    <property type="protein sequence ID" value="MPN58661.1"/>
    <property type="molecule type" value="Genomic_DNA"/>
</dbReference>
<name>A0A645J4U3_9ZZZZ</name>
<reference evidence="1" key="1">
    <citation type="submission" date="2019-08" db="EMBL/GenBank/DDBJ databases">
        <authorList>
            <person name="Kucharzyk K."/>
            <person name="Murdoch R.W."/>
            <person name="Higgins S."/>
            <person name="Loffler F."/>
        </authorList>
    </citation>
    <scope>NUCLEOTIDE SEQUENCE</scope>
</reference>
<gene>
    <name evidence="1" type="ORF">SDC9_206372</name>
</gene>
<organism evidence="1">
    <name type="scientific">bioreactor metagenome</name>
    <dbReference type="NCBI Taxonomy" id="1076179"/>
    <lineage>
        <taxon>unclassified sequences</taxon>
        <taxon>metagenomes</taxon>
        <taxon>ecological metagenomes</taxon>
    </lineage>
</organism>
<sequence>MADAAGFTVTAGTAGAAGFAGEGAATGASGVAGLPSSIGLAGPAGRAGEAGTSGFSAATEAAATDLPGWAGLAGPAGAVSWRLGAGALDGVAGAEAPSVLAGFPGAFFLSPAFVAAPSAASILVGPENETLPFRPSTTFSCRPGTFFRSRSDLNRPFCCR</sequence>
<proteinExistence type="predicted"/>
<comment type="caution">
    <text evidence="1">The sequence shown here is derived from an EMBL/GenBank/DDBJ whole genome shotgun (WGS) entry which is preliminary data.</text>
</comment>